<dbReference type="InterPro" id="IPR002591">
    <property type="entry name" value="Phosphodiest/P_Trfase"/>
</dbReference>
<dbReference type="Pfam" id="PF01663">
    <property type="entry name" value="Phosphodiest"/>
    <property type="match status" value="1"/>
</dbReference>
<dbReference type="EMBL" id="NBSH01000006">
    <property type="protein sequence ID" value="ORX37007.1"/>
    <property type="molecule type" value="Genomic_DNA"/>
</dbReference>
<dbReference type="InParanoid" id="A0A1Y1UHJ8"/>
<sequence>MLALHLLLAQPAAARVLPRDIVDPGAPALTYPLTGMSPVGNPPFYSPENVNAAYQHAVYLSIDGMHQSDLEWYVSTFPQSTMASLLQNAIEYTNARCPSPSDSAPGTVSPATGCSPRTHGVYYDDAYDGSLYPPGSNCTGPIGTQTGWDETLDLNNTVLNGGGGFNESMFPLQLTASGYCAAVKPWDFLRVNTMFEVIREQGLVTAYTDKHPAYSMLNGPSGLGLTDGFFPEINAVSGQQETEGYDDLHWSALTNWTMGNYANGTSGLGVPSVYGANFQSVSVSQKAYGYNSELVPTANLTQAFRQVDTRLGQLVDTMKSVGTFDSTLLIIYAKHGQSPINSTLVRKIPHPTLLNVIGVPTVQDASDDASYIWLQDKNDAAQAKANILANATAVGAAEVWIGADIVANGFGNPWFDSRTPDVIIKTEPGVIFTTGKKIAEHGGLNADDHDVVLFVSNPVISASKCDEVVYTRQIAPTFIKALGFDPLLLAGVRAEGTLPLPGVPF</sequence>
<reference evidence="1 2" key="1">
    <citation type="submission" date="2017-03" db="EMBL/GenBank/DDBJ databases">
        <title>Widespread Adenine N6-methylation of Active Genes in Fungi.</title>
        <authorList>
            <consortium name="DOE Joint Genome Institute"/>
            <person name="Mondo S.J."/>
            <person name="Dannebaum R.O."/>
            <person name="Kuo R.C."/>
            <person name="Louie K.B."/>
            <person name="Bewick A.J."/>
            <person name="Labutti K."/>
            <person name="Haridas S."/>
            <person name="Kuo A."/>
            <person name="Salamov A."/>
            <person name="Ahrendt S.R."/>
            <person name="Lau R."/>
            <person name="Bowen B.P."/>
            <person name="Lipzen A."/>
            <person name="Sullivan W."/>
            <person name="Andreopoulos W.B."/>
            <person name="Clum A."/>
            <person name="Lindquist E."/>
            <person name="Daum C."/>
            <person name="Northen T.R."/>
            <person name="Ramamoorthy G."/>
            <person name="Schmitz R.J."/>
            <person name="Gryganskyi A."/>
            <person name="Culley D."/>
            <person name="Magnuson J."/>
            <person name="James T.Y."/>
            <person name="O'Malley M.A."/>
            <person name="Stajich J.E."/>
            <person name="Spatafora J.W."/>
            <person name="Visel A."/>
            <person name="Grigoriev I.V."/>
        </authorList>
    </citation>
    <scope>NUCLEOTIDE SEQUENCE [LARGE SCALE GENOMIC DNA]</scope>
    <source>
        <strain evidence="1 2">NRRL Y-17943</strain>
    </source>
</reference>
<dbReference type="GeneID" id="33560910"/>
<name>A0A1Y1UHJ8_9TREE</name>
<dbReference type="OrthoDB" id="2118639at2759"/>
<evidence type="ECO:0000313" key="1">
    <source>
        <dbReference type="EMBL" id="ORX37007.1"/>
    </source>
</evidence>
<dbReference type="AlphaFoldDB" id="A0A1Y1UHJ8"/>
<organism evidence="1 2">
    <name type="scientific">Kockovaella imperatae</name>
    <dbReference type="NCBI Taxonomy" id="4999"/>
    <lineage>
        <taxon>Eukaryota</taxon>
        <taxon>Fungi</taxon>
        <taxon>Dikarya</taxon>
        <taxon>Basidiomycota</taxon>
        <taxon>Agaricomycotina</taxon>
        <taxon>Tremellomycetes</taxon>
        <taxon>Tremellales</taxon>
        <taxon>Cuniculitremaceae</taxon>
        <taxon>Kockovaella</taxon>
    </lineage>
</organism>
<comment type="caution">
    <text evidence="1">The sequence shown here is derived from an EMBL/GenBank/DDBJ whole genome shotgun (WGS) entry which is preliminary data.</text>
</comment>
<protein>
    <submittedName>
        <fullName evidence="1">Type I phosphodiesterase/nucleotide pyrophosphatase</fullName>
    </submittedName>
</protein>
<proteinExistence type="predicted"/>
<dbReference type="Proteomes" id="UP000193218">
    <property type="component" value="Unassembled WGS sequence"/>
</dbReference>
<dbReference type="Gene3D" id="3.40.720.10">
    <property type="entry name" value="Alkaline Phosphatase, subunit A"/>
    <property type="match status" value="1"/>
</dbReference>
<keyword evidence="2" id="KW-1185">Reference proteome</keyword>
<dbReference type="STRING" id="4999.A0A1Y1UHJ8"/>
<evidence type="ECO:0000313" key="2">
    <source>
        <dbReference type="Proteomes" id="UP000193218"/>
    </source>
</evidence>
<accession>A0A1Y1UHJ8</accession>
<dbReference type="RefSeq" id="XP_021871045.1">
    <property type="nucleotide sequence ID" value="XM_022019101.1"/>
</dbReference>
<dbReference type="InterPro" id="IPR017850">
    <property type="entry name" value="Alkaline_phosphatase_core_sf"/>
</dbReference>
<gene>
    <name evidence="1" type="ORF">BD324DRAFT_680950</name>
</gene>
<dbReference type="SUPFAM" id="SSF53649">
    <property type="entry name" value="Alkaline phosphatase-like"/>
    <property type="match status" value="1"/>
</dbReference>